<dbReference type="InterPro" id="IPR001663">
    <property type="entry name" value="Rng_hydr_dOase-A"/>
</dbReference>
<dbReference type="Gene3D" id="3.90.380.10">
    <property type="entry name" value="Naphthalene 1,2-dioxygenase Alpha Subunit, Chain A, domain 1"/>
    <property type="match status" value="1"/>
</dbReference>
<keyword evidence="4" id="KW-0223">Dioxygenase</keyword>
<evidence type="ECO:0000256" key="8">
    <source>
        <dbReference type="ARBA" id="ARBA00023027"/>
    </source>
</evidence>
<dbReference type="PANTHER" id="PTHR43756">
    <property type="entry name" value="CHOLINE MONOOXYGENASE, CHLOROPLASTIC"/>
    <property type="match status" value="1"/>
</dbReference>
<dbReference type="EMBL" id="JARESE010000024">
    <property type="protein sequence ID" value="MDE8651857.1"/>
    <property type="molecule type" value="Genomic_DNA"/>
</dbReference>
<keyword evidence="5" id="KW-0560">Oxidoreductase</keyword>
<keyword evidence="3" id="KW-0479">Metal-binding</keyword>
<reference evidence="10 11" key="1">
    <citation type="submission" date="2023-03" db="EMBL/GenBank/DDBJ databases">
        <title>NovoSphingobium album sp. nov. isolated from polycyclic aromatic hydrocarbons- and heavy-metal polluted soil.</title>
        <authorList>
            <person name="Liu Z."/>
            <person name="Wang K."/>
        </authorList>
    </citation>
    <scope>NUCLEOTIDE SEQUENCE [LARGE SCALE GENOMIC DNA]</scope>
    <source>
        <strain evidence="10 11">H3SJ31-1</strain>
    </source>
</reference>
<evidence type="ECO:0000256" key="3">
    <source>
        <dbReference type="ARBA" id="ARBA00022723"/>
    </source>
</evidence>
<proteinExistence type="inferred from homology"/>
<comment type="similarity">
    <text evidence="1">Belongs to the bacterial ring-hydroxylating dioxygenase alpha subunit family.</text>
</comment>
<keyword evidence="11" id="KW-1185">Reference proteome</keyword>
<feature type="domain" description="Rieske" evidence="9">
    <location>
        <begin position="49"/>
        <end position="146"/>
    </location>
</feature>
<dbReference type="InterPro" id="IPR036922">
    <property type="entry name" value="Rieske_2Fe-2S_sf"/>
</dbReference>
<keyword evidence="7" id="KW-0411">Iron-sulfur</keyword>
<dbReference type="PANTHER" id="PTHR43756:SF1">
    <property type="entry name" value="3-PHENYLPROPIONATE_CINNAMIC ACID DIOXYGENASE SUBUNIT ALPHA"/>
    <property type="match status" value="1"/>
</dbReference>
<evidence type="ECO:0000256" key="2">
    <source>
        <dbReference type="ARBA" id="ARBA00022714"/>
    </source>
</evidence>
<name>A0ABT5WP94_9SPHN</name>
<evidence type="ECO:0000256" key="1">
    <source>
        <dbReference type="ARBA" id="ARBA00008751"/>
    </source>
</evidence>
<keyword evidence="2" id="KW-0001">2Fe-2S</keyword>
<evidence type="ECO:0000313" key="10">
    <source>
        <dbReference type="EMBL" id="MDE8651857.1"/>
    </source>
</evidence>
<sequence length="455" mass="50629">MNHKFGASPTDELIDDIRRDLDIGLIAPAVFSDPDLYQAELRRIFTRTWVFLGHESEIPNRGDFVQRNIGEDPFIVIRDDNGDVRVLLNACRHRGATVCRVQAGNARMFVCPYHGWTYTNSGELSGVPVRNLGYAKLKLSDWGLYAAPNVAVYSGLIFANLDKDAPSFEEYVGDYAWYLDINFHLSEGGMEVLGEPHRWLVDANWKQGAENFCGDSAHTQMTHRSALQIGVADLSSAGAPKPDAGVHVHDISGHAVSIRRRPGEKPFFSYPPEVKRHFRPGALNEQQFALAEESLLHNGTLFPNFSFLHIGLSEESGKEEAGFLTVRLWMPKGPRQTEIVSWILAPKEASEEYKRRAYRIGMSSFSPSGNFEQDDVSVWPGGARTGGSIFAAMNHMRYNYQMGLGDMSPLPPKEIWDGPGIADSSNAGEGGLRSFHKTWLKWMKGSGRNVADPSN</sequence>
<comment type="caution">
    <text evidence="10">The sequence shown here is derived from an EMBL/GenBank/DDBJ whole genome shotgun (WGS) entry which is preliminary data.</text>
</comment>
<accession>A0ABT5WP94</accession>
<gene>
    <name evidence="10" type="ORF">PYV00_08985</name>
</gene>
<evidence type="ECO:0000256" key="6">
    <source>
        <dbReference type="ARBA" id="ARBA00023004"/>
    </source>
</evidence>
<dbReference type="InterPro" id="IPR015879">
    <property type="entry name" value="Ring_hydroxy_dOase_asu_C_dom"/>
</dbReference>
<dbReference type="RefSeq" id="WP_275227948.1">
    <property type="nucleotide sequence ID" value="NZ_JARESE010000024.1"/>
</dbReference>
<dbReference type="SUPFAM" id="SSF50022">
    <property type="entry name" value="ISP domain"/>
    <property type="match status" value="1"/>
</dbReference>
<keyword evidence="8" id="KW-0520">NAD</keyword>
<dbReference type="PROSITE" id="PS00570">
    <property type="entry name" value="RING_HYDROXYL_ALPHA"/>
    <property type="match status" value="1"/>
</dbReference>
<dbReference type="SUPFAM" id="SSF55961">
    <property type="entry name" value="Bet v1-like"/>
    <property type="match status" value="1"/>
</dbReference>
<dbReference type="Proteomes" id="UP001216253">
    <property type="component" value="Unassembled WGS sequence"/>
</dbReference>
<dbReference type="Pfam" id="PF00848">
    <property type="entry name" value="Ring_hydroxyl_A"/>
    <property type="match status" value="1"/>
</dbReference>
<evidence type="ECO:0000313" key="11">
    <source>
        <dbReference type="Proteomes" id="UP001216253"/>
    </source>
</evidence>
<protein>
    <submittedName>
        <fullName evidence="10">SRPBCC family protein</fullName>
    </submittedName>
</protein>
<evidence type="ECO:0000256" key="4">
    <source>
        <dbReference type="ARBA" id="ARBA00022964"/>
    </source>
</evidence>
<dbReference type="InterPro" id="IPR015881">
    <property type="entry name" value="ARHD_Rieske_2Fe_2S"/>
</dbReference>
<keyword evidence="6" id="KW-0408">Iron</keyword>
<dbReference type="PROSITE" id="PS51296">
    <property type="entry name" value="RIESKE"/>
    <property type="match status" value="1"/>
</dbReference>
<dbReference type="PRINTS" id="PR00090">
    <property type="entry name" value="RNGDIOXGNASE"/>
</dbReference>
<evidence type="ECO:0000256" key="5">
    <source>
        <dbReference type="ARBA" id="ARBA00023002"/>
    </source>
</evidence>
<organism evidence="10 11">
    <name type="scientific">Novosphingobium album</name>
    <name type="common">ex Liu et al. 2023</name>
    <dbReference type="NCBI Taxonomy" id="3031130"/>
    <lineage>
        <taxon>Bacteria</taxon>
        <taxon>Pseudomonadati</taxon>
        <taxon>Pseudomonadota</taxon>
        <taxon>Alphaproteobacteria</taxon>
        <taxon>Sphingomonadales</taxon>
        <taxon>Sphingomonadaceae</taxon>
        <taxon>Novosphingobium</taxon>
    </lineage>
</organism>
<dbReference type="Gene3D" id="2.102.10.10">
    <property type="entry name" value="Rieske [2Fe-2S] iron-sulphur domain"/>
    <property type="match status" value="1"/>
</dbReference>
<dbReference type="Pfam" id="PF00355">
    <property type="entry name" value="Rieske"/>
    <property type="match status" value="1"/>
</dbReference>
<evidence type="ECO:0000256" key="7">
    <source>
        <dbReference type="ARBA" id="ARBA00023014"/>
    </source>
</evidence>
<dbReference type="InterPro" id="IPR017941">
    <property type="entry name" value="Rieske_2Fe-2S"/>
</dbReference>
<evidence type="ECO:0000259" key="9">
    <source>
        <dbReference type="PROSITE" id="PS51296"/>
    </source>
</evidence>